<dbReference type="PANTHER" id="PTHR12413:SF2">
    <property type="entry name" value="DOLICHYL PYROPHOSPHATE GLC1MAN9GLCNAC2 ALPHA-1,3-GLUCOSYLTRANSFERASE-RELATED"/>
    <property type="match status" value="1"/>
</dbReference>
<comment type="pathway">
    <text evidence="2 10">Protein modification; protein glycosylation.</text>
</comment>
<organism evidence="11 12">
    <name type="scientific">Ancylostoma ceylanicum</name>
    <dbReference type="NCBI Taxonomy" id="53326"/>
    <lineage>
        <taxon>Eukaryota</taxon>
        <taxon>Metazoa</taxon>
        <taxon>Ecdysozoa</taxon>
        <taxon>Nematoda</taxon>
        <taxon>Chromadorea</taxon>
        <taxon>Rhabditida</taxon>
        <taxon>Rhabditina</taxon>
        <taxon>Rhabditomorpha</taxon>
        <taxon>Strongyloidea</taxon>
        <taxon>Ancylostomatidae</taxon>
        <taxon>Ancylostomatinae</taxon>
        <taxon>Ancylostoma</taxon>
    </lineage>
</organism>
<dbReference type="GO" id="GO:0005789">
    <property type="term" value="C:endoplasmic reticulum membrane"/>
    <property type="evidence" value="ECO:0007669"/>
    <property type="project" value="UniProtKB-SubCell"/>
</dbReference>
<keyword evidence="9 10" id="KW-0472">Membrane</keyword>
<gene>
    <name evidence="11" type="ORF">ANCCEY_10182</name>
</gene>
<keyword evidence="7 10" id="KW-0256">Endoplasmic reticulum</keyword>
<name>A0A0D6LFI9_9BILA</name>
<feature type="transmembrane region" description="Helical" evidence="10">
    <location>
        <begin position="152"/>
        <end position="170"/>
    </location>
</feature>
<evidence type="ECO:0000256" key="9">
    <source>
        <dbReference type="ARBA" id="ARBA00023136"/>
    </source>
</evidence>
<evidence type="ECO:0000256" key="2">
    <source>
        <dbReference type="ARBA" id="ARBA00004922"/>
    </source>
</evidence>
<evidence type="ECO:0000313" key="12">
    <source>
        <dbReference type="Proteomes" id="UP000054495"/>
    </source>
</evidence>
<keyword evidence="8 10" id="KW-1133">Transmembrane helix</keyword>
<dbReference type="Gene3D" id="3.30.2170.10">
    <property type="entry name" value="archaeoglobus fulgidus dsm 4304 superfamily"/>
    <property type="match status" value="1"/>
</dbReference>
<evidence type="ECO:0000256" key="8">
    <source>
        <dbReference type="ARBA" id="ARBA00022989"/>
    </source>
</evidence>
<keyword evidence="12" id="KW-1185">Reference proteome</keyword>
<keyword evidence="5 10" id="KW-0808">Transferase</keyword>
<dbReference type="GO" id="GO:0006487">
    <property type="term" value="P:protein N-linked glycosylation"/>
    <property type="evidence" value="ECO:0007669"/>
    <property type="project" value="TreeGrafter"/>
</dbReference>
<evidence type="ECO:0000256" key="4">
    <source>
        <dbReference type="ARBA" id="ARBA00022676"/>
    </source>
</evidence>
<feature type="transmembrane region" description="Helical" evidence="10">
    <location>
        <begin position="67"/>
        <end position="89"/>
    </location>
</feature>
<dbReference type="Pfam" id="PF03155">
    <property type="entry name" value="Alg6_Alg8"/>
    <property type="match status" value="1"/>
</dbReference>
<sequence length="359" mass="40277">MAAGQVDLLPWQVFILVTSALVALKVLLMPAYTSTDFECLATIAYRFGMEDILQIQKEALYNGRVLYFQRLSVIATDVLYILSCALLCFSDSPRWKLLPKKLEGKARTATFILLTCNAGLIMVYDHSVLLTITPLFSLMYAFHLNTASVLPMYSIMYISGLVLFELNATFIHKAIFGEKLAFLPLMMISVYSAVGVLGCYIWLILLVFDDDIMITFKKKRCELVEGFIKAGHYPVQAVESLEEVELIGGIDISASKKNQDFAVVAFSIFEYPSMKLEQFEQFRDSHCVHRTICVIQYGCEMLEAFCTNLMSKTGAMGISKCIYLEEILLAGILLFGSIESPVWIYCSPGMSVDLLEAIQ</sequence>
<evidence type="ECO:0000256" key="6">
    <source>
        <dbReference type="ARBA" id="ARBA00022692"/>
    </source>
</evidence>
<evidence type="ECO:0000256" key="1">
    <source>
        <dbReference type="ARBA" id="ARBA00004477"/>
    </source>
</evidence>
<proteinExistence type="inferred from homology"/>
<dbReference type="Proteomes" id="UP000054495">
    <property type="component" value="Unassembled WGS sequence"/>
</dbReference>
<evidence type="ECO:0000313" key="11">
    <source>
        <dbReference type="EMBL" id="EPB70734.1"/>
    </source>
</evidence>
<evidence type="ECO:0000256" key="5">
    <source>
        <dbReference type="ARBA" id="ARBA00022679"/>
    </source>
</evidence>
<evidence type="ECO:0000256" key="10">
    <source>
        <dbReference type="RuleBase" id="RU363110"/>
    </source>
</evidence>
<dbReference type="PANTHER" id="PTHR12413">
    <property type="entry name" value="DOLICHYL GLYCOSYLTRANSFERASE"/>
    <property type="match status" value="1"/>
</dbReference>
<protein>
    <recommendedName>
        <fullName evidence="10">Alpha-1,3-glucosyltransferase</fullName>
        <ecNumber evidence="10">2.4.1.-</ecNumber>
    </recommendedName>
</protein>
<keyword evidence="4 10" id="KW-0328">Glycosyltransferase</keyword>
<comment type="caution">
    <text evidence="10">Lacks conserved residue(s) required for the propagation of feature annotation.</text>
</comment>
<reference evidence="11 12" key="1">
    <citation type="submission" date="2013-05" db="EMBL/GenBank/DDBJ databases">
        <title>Draft genome of the parasitic nematode Anyclostoma ceylanicum.</title>
        <authorList>
            <person name="Mitreva M."/>
        </authorList>
    </citation>
    <scope>NUCLEOTIDE SEQUENCE [LARGE SCALE GENOMIC DNA]</scope>
</reference>
<accession>A0A0D6LFI9</accession>
<dbReference type="EC" id="2.4.1.-" evidence="10"/>
<comment type="similarity">
    <text evidence="3 10">Belongs to the ALG6/ALG8 glucosyltransferase family.</text>
</comment>
<evidence type="ECO:0000256" key="3">
    <source>
        <dbReference type="ARBA" id="ARBA00008715"/>
    </source>
</evidence>
<keyword evidence="6 10" id="KW-0812">Transmembrane</keyword>
<feature type="transmembrane region" description="Helical" evidence="10">
    <location>
        <begin position="110"/>
        <end position="132"/>
    </location>
</feature>
<evidence type="ECO:0000256" key="7">
    <source>
        <dbReference type="ARBA" id="ARBA00022824"/>
    </source>
</evidence>
<dbReference type="UniPathway" id="UPA00378"/>
<dbReference type="EMBL" id="KE125167">
    <property type="protein sequence ID" value="EPB70734.1"/>
    <property type="molecule type" value="Genomic_DNA"/>
</dbReference>
<dbReference type="GO" id="GO:0042283">
    <property type="term" value="F:dolichyl pyrophosphate Glc1Man9GlcNAc2 alpha-1,3-glucosyltransferase activity"/>
    <property type="evidence" value="ECO:0007669"/>
    <property type="project" value="TreeGrafter"/>
</dbReference>
<dbReference type="InterPro" id="IPR004856">
    <property type="entry name" value="Glyco_trans_ALG6/ALG8"/>
</dbReference>
<feature type="transmembrane region" description="Helical" evidence="10">
    <location>
        <begin position="12"/>
        <end position="32"/>
    </location>
</feature>
<feature type="transmembrane region" description="Helical" evidence="10">
    <location>
        <begin position="182"/>
        <end position="208"/>
    </location>
</feature>
<comment type="subcellular location">
    <subcellularLocation>
        <location evidence="1 10">Endoplasmic reticulum membrane</location>
        <topology evidence="1 10">Multi-pass membrane protein</topology>
    </subcellularLocation>
</comment>
<dbReference type="AlphaFoldDB" id="A0A0D6LFI9"/>